<keyword evidence="3" id="KW-0472">Membrane</keyword>
<feature type="domain" description="TNFR-Cys" evidence="5">
    <location>
        <begin position="40"/>
        <end position="82"/>
    </location>
</feature>
<dbReference type="PANTHER" id="PTHR47139:SF3">
    <property type="entry name" value="SI:CH73-361P23.3"/>
    <property type="match status" value="1"/>
</dbReference>
<evidence type="ECO:0000256" key="4">
    <source>
        <dbReference type="SAM" id="SignalP"/>
    </source>
</evidence>
<keyword evidence="1" id="KW-1015">Disulfide bond</keyword>
<proteinExistence type="predicted"/>
<dbReference type="SUPFAM" id="SSF57586">
    <property type="entry name" value="TNF receptor-like"/>
    <property type="match status" value="1"/>
</dbReference>
<dbReference type="SMART" id="SM00208">
    <property type="entry name" value="TNFR"/>
    <property type="match status" value="2"/>
</dbReference>
<dbReference type="EMBL" id="JAGEUA010000005">
    <property type="protein sequence ID" value="KAL0978731.1"/>
    <property type="molecule type" value="Genomic_DNA"/>
</dbReference>
<feature type="region of interest" description="Disordered" evidence="2">
    <location>
        <begin position="262"/>
        <end position="284"/>
    </location>
</feature>
<name>A0ABD0X8B9_UMBPY</name>
<keyword evidence="4" id="KW-0732">Signal</keyword>
<feature type="repeat" description="TNFR-Cys" evidence="1">
    <location>
        <begin position="40"/>
        <end position="82"/>
    </location>
</feature>
<dbReference type="Pfam" id="PF00020">
    <property type="entry name" value="TNFR_c6"/>
    <property type="match status" value="1"/>
</dbReference>
<dbReference type="PROSITE" id="PS00652">
    <property type="entry name" value="TNFR_NGFR_1"/>
    <property type="match status" value="1"/>
</dbReference>
<evidence type="ECO:0000256" key="3">
    <source>
        <dbReference type="SAM" id="Phobius"/>
    </source>
</evidence>
<dbReference type="Gene3D" id="2.10.50.10">
    <property type="entry name" value="Tumor Necrosis Factor Receptor, subunit A, domain 2"/>
    <property type="match status" value="2"/>
</dbReference>
<dbReference type="Proteomes" id="UP001557470">
    <property type="component" value="Unassembled WGS sequence"/>
</dbReference>
<keyword evidence="3" id="KW-1133">Transmembrane helix</keyword>
<gene>
    <name evidence="6" type="ORF">UPYG_G00174410</name>
</gene>
<feature type="compositionally biased region" description="Low complexity" evidence="2">
    <location>
        <begin position="269"/>
        <end position="284"/>
    </location>
</feature>
<sequence>MILFKFWMLICLCIFCCNKFLNPVEACKKGERRRQNKCEECPDSSFQDTPSESRHCSPCTSCKKDKGSEFKTPCLKTTDATCQCRSGFRPMDSASSMCKCHIGSGLDQSGNICQPCKDGFFTTTPDSKCVKWQECRNGVKIPGSNTSDVVCKNEAEFIHPTSTSGTIRTVSIQQTQGLTQQPTTQYVSTTQVQTQGSAVTPAPTTTTRSDVQSYNNVKTLIGVVLLFTILLIAVICSPVVIFCIKDYKKPTIKTAKDSLCRRPVEESGDSSLSSIVKSSALEEP</sequence>
<organism evidence="6 7">
    <name type="scientific">Umbra pygmaea</name>
    <name type="common">Eastern mudminnow</name>
    <dbReference type="NCBI Taxonomy" id="75934"/>
    <lineage>
        <taxon>Eukaryota</taxon>
        <taxon>Metazoa</taxon>
        <taxon>Chordata</taxon>
        <taxon>Craniata</taxon>
        <taxon>Vertebrata</taxon>
        <taxon>Euteleostomi</taxon>
        <taxon>Actinopterygii</taxon>
        <taxon>Neopterygii</taxon>
        <taxon>Teleostei</taxon>
        <taxon>Protacanthopterygii</taxon>
        <taxon>Esociformes</taxon>
        <taxon>Umbridae</taxon>
        <taxon>Umbra</taxon>
    </lineage>
</organism>
<keyword evidence="7" id="KW-1185">Reference proteome</keyword>
<feature type="signal peptide" evidence="4">
    <location>
        <begin position="1"/>
        <end position="26"/>
    </location>
</feature>
<feature type="transmembrane region" description="Helical" evidence="3">
    <location>
        <begin position="220"/>
        <end position="244"/>
    </location>
</feature>
<evidence type="ECO:0000313" key="6">
    <source>
        <dbReference type="EMBL" id="KAL0978731.1"/>
    </source>
</evidence>
<feature type="disulfide bond" evidence="1">
    <location>
        <begin position="41"/>
        <end position="56"/>
    </location>
</feature>
<evidence type="ECO:0000313" key="7">
    <source>
        <dbReference type="Proteomes" id="UP001557470"/>
    </source>
</evidence>
<dbReference type="PANTHER" id="PTHR47139">
    <property type="entry name" value="TUMOR NECROSIS FACTOR RECEPTOR SUPERFAMILY MEMBER 9"/>
    <property type="match status" value="1"/>
</dbReference>
<comment type="caution">
    <text evidence="1">Lacks conserved residue(s) required for the propagation of feature annotation.</text>
</comment>
<evidence type="ECO:0000256" key="2">
    <source>
        <dbReference type="SAM" id="MobiDB-lite"/>
    </source>
</evidence>
<accession>A0ABD0X8B9</accession>
<dbReference type="PROSITE" id="PS50050">
    <property type="entry name" value="TNFR_NGFR_2"/>
    <property type="match status" value="1"/>
</dbReference>
<keyword evidence="3" id="KW-0812">Transmembrane</keyword>
<protein>
    <recommendedName>
        <fullName evidence="5">TNFR-Cys domain-containing protein</fullName>
    </recommendedName>
</protein>
<dbReference type="InterPro" id="IPR001368">
    <property type="entry name" value="TNFR/NGFR_Cys_rich_reg"/>
</dbReference>
<feature type="chain" id="PRO_5044871509" description="TNFR-Cys domain-containing protein" evidence="4">
    <location>
        <begin position="27"/>
        <end position="284"/>
    </location>
</feature>
<evidence type="ECO:0000259" key="5">
    <source>
        <dbReference type="PROSITE" id="PS50050"/>
    </source>
</evidence>
<reference evidence="6 7" key="1">
    <citation type="submission" date="2024-06" db="EMBL/GenBank/DDBJ databases">
        <authorList>
            <person name="Pan Q."/>
            <person name="Wen M."/>
            <person name="Jouanno E."/>
            <person name="Zahm M."/>
            <person name="Klopp C."/>
            <person name="Cabau C."/>
            <person name="Louis A."/>
            <person name="Berthelot C."/>
            <person name="Parey E."/>
            <person name="Roest Crollius H."/>
            <person name="Montfort J."/>
            <person name="Robinson-Rechavi M."/>
            <person name="Bouchez O."/>
            <person name="Lampietro C."/>
            <person name="Lopez Roques C."/>
            <person name="Donnadieu C."/>
            <person name="Postlethwait J."/>
            <person name="Bobe J."/>
            <person name="Verreycken H."/>
            <person name="Guiguen Y."/>
        </authorList>
    </citation>
    <scope>NUCLEOTIDE SEQUENCE [LARGE SCALE GENOMIC DNA]</scope>
    <source>
        <strain evidence="6">Up_M1</strain>
        <tissue evidence="6">Testis</tissue>
    </source>
</reference>
<comment type="caution">
    <text evidence="6">The sequence shown here is derived from an EMBL/GenBank/DDBJ whole genome shotgun (WGS) entry which is preliminary data.</text>
</comment>
<evidence type="ECO:0000256" key="1">
    <source>
        <dbReference type="PROSITE-ProRule" id="PRU00206"/>
    </source>
</evidence>
<dbReference type="AlphaFoldDB" id="A0ABD0X8B9"/>